<dbReference type="AlphaFoldDB" id="A0A8S1FEJ0"/>
<comment type="caution">
    <text evidence="1">The sequence shown here is derived from an EMBL/GenBank/DDBJ whole genome shotgun (WGS) entry which is preliminary data.</text>
</comment>
<dbReference type="Proteomes" id="UP000494206">
    <property type="component" value="Unassembled WGS sequence"/>
</dbReference>
<name>A0A8S1FEJ0_9PELO</name>
<reference evidence="1 2" key="1">
    <citation type="submission" date="2020-04" db="EMBL/GenBank/DDBJ databases">
        <authorList>
            <person name="Laetsch R D."/>
            <person name="Stevens L."/>
            <person name="Kumar S."/>
            <person name="Blaxter L. M."/>
        </authorList>
    </citation>
    <scope>NUCLEOTIDE SEQUENCE [LARGE SCALE GENOMIC DNA]</scope>
</reference>
<proteinExistence type="predicted"/>
<accession>A0A8S1FEJ0</accession>
<keyword evidence="2" id="KW-1185">Reference proteome</keyword>
<gene>
    <name evidence="1" type="ORF">CBOVIS_LOCUS12950</name>
</gene>
<evidence type="ECO:0000313" key="1">
    <source>
        <dbReference type="EMBL" id="CAB3411568.1"/>
    </source>
</evidence>
<evidence type="ECO:0000313" key="2">
    <source>
        <dbReference type="Proteomes" id="UP000494206"/>
    </source>
</evidence>
<dbReference type="EMBL" id="CADEPM010000014">
    <property type="protein sequence ID" value="CAB3411568.1"/>
    <property type="molecule type" value="Genomic_DNA"/>
</dbReference>
<organism evidence="1 2">
    <name type="scientific">Caenorhabditis bovis</name>
    <dbReference type="NCBI Taxonomy" id="2654633"/>
    <lineage>
        <taxon>Eukaryota</taxon>
        <taxon>Metazoa</taxon>
        <taxon>Ecdysozoa</taxon>
        <taxon>Nematoda</taxon>
        <taxon>Chromadorea</taxon>
        <taxon>Rhabditida</taxon>
        <taxon>Rhabditina</taxon>
        <taxon>Rhabditomorpha</taxon>
        <taxon>Rhabditoidea</taxon>
        <taxon>Rhabditidae</taxon>
        <taxon>Peloderinae</taxon>
        <taxon>Caenorhabditis</taxon>
    </lineage>
</organism>
<protein>
    <submittedName>
        <fullName evidence="1">Uncharacterized protein</fullName>
    </submittedName>
</protein>
<sequence length="92" mass="10891">MVPPGINWPEVITSFASMKASLERRMSENENWSVNDIVTWFNMVRNFYILQSEIYRLCDVTDLVNYEIIKTYAADMLQTMVDIIDRQIELLH</sequence>